<gene>
    <name evidence="3" type="ORF">D0C37_29275</name>
</gene>
<feature type="domain" description="DUF4037" evidence="2">
    <location>
        <begin position="149"/>
        <end position="247"/>
    </location>
</feature>
<dbReference type="EMBL" id="CP031742">
    <property type="protein sequence ID" value="AXQ58292.1"/>
    <property type="molecule type" value="Genomic_DNA"/>
</dbReference>
<proteinExistence type="predicted"/>
<dbReference type="Pfam" id="PF13228">
    <property type="entry name" value="DUF4037"/>
    <property type="match status" value="1"/>
</dbReference>
<name>A0A385DIH8_9ACTN</name>
<accession>A0A385DIH8</accession>
<evidence type="ECO:0000313" key="3">
    <source>
        <dbReference type="EMBL" id="AXQ58292.1"/>
    </source>
</evidence>
<dbReference type="AlphaFoldDB" id="A0A385DIH8"/>
<evidence type="ECO:0000256" key="1">
    <source>
        <dbReference type="SAM" id="MobiDB-lite"/>
    </source>
</evidence>
<evidence type="ECO:0000313" key="4">
    <source>
        <dbReference type="Proteomes" id="UP000259636"/>
    </source>
</evidence>
<feature type="region of interest" description="Disordered" evidence="1">
    <location>
        <begin position="339"/>
        <end position="360"/>
    </location>
</feature>
<feature type="region of interest" description="Disordered" evidence="1">
    <location>
        <begin position="98"/>
        <end position="117"/>
    </location>
</feature>
<reference evidence="3 4" key="1">
    <citation type="submission" date="2018-08" db="EMBL/GenBank/DDBJ databases">
        <authorList>
            <person name="Ferrada E.E."/>
            <person name="Latorre B.A."/>
        </authorList>
    </citation>
    <scope>NUCLEOTIDE SEQUENCE [LARGE SCALE GENOMIC DNA]</scope>
    <source>
        <strain evidence="3 4">VK-A60T</strain>
    </source>
</reference>
<dbReference type="RefSeq" id="WP_117350618.1">
    <property type="nucleotide sequence ID" value="NZ_CP031742.1"/>
</dbReference>
<protein>
    <submittedName>
        <fullName evidence="3">DUF4037 domain-containing protein</fullName>
    </submittedName>
</protein>
<dbReference type="InterPro" id="IPR025117">
    <property type="entry name" value="DUF4037"/>
</dbReference>
<dbReference type="Proteomes" id="UP000259636">
    <property type="component" value="Chromosome"/>
</dbReference>
<sequence>MTHPAPDFLPGLELSRLLYEEAVRPLLDEAHPGLRYAAARVGTGSEVLGFDTPRSADHEWGPRLQLFLTPEDAARHTTALHALLRERLPKEVRGWPTHFRPATADGPIGHMTPTEGPVDHRVDILETDRWLTGQLGPGATAEEPSAADWLAMPQQRLAEVTGGAVFHDGPGALTAARRRLTWYPDQVWRYLLACQWQRVSQEEAFVGRCAEVGDELGSAVTAARLVRDLMRLTFLLERRYAPYGKWLGSAFARLPGTEALAASLRAALAATTYPDRERHLGDAYRHLATRQNATGLTDPVDPALRPYHDRPYQVLHAERFTHALTATLTDPALRDLPLTGGIDQQTDNTDLLTRPGAPTF</sequence>
<feature type="compositionally biased region" description="Polar residues" evidence="1">
    <location>
        <begin position="342"/>
        <end position="351"/>
    </location>
</feature>
<evidence type="ECO:0000259" key="2">
    <source>
        <dbReference type="Pfam" id="PF13228"/>
    </source>
</evidence>
<dbReference type="GeneID" id="300118220"/>
<dbReference type="KEGG" id="sky:D0C37_29275"/>
<organism evidence="3 4">
    <name type="scientific">Streptomyces koyangensis</name>
    <dbReference type="NCBI Taxonomy" id="188770"/>
    <lineage>
        <taxon>Bacteria</taxon>
        <taxon>Bacillati</taxon>
        <taxon>Actinomycetota</taxon>
        <taxon>Actinomycetes</taxon>
        <taxon>Kitasatosporales</taxon>
        <taxon>Streptomycetaceae</taxon>
        <taxon>Streptomyces</taxon>
        <taxon>Streptomyces aurantiacus group</taxon>
    </lineage>
</organism>